<evidence type="ECO:0008006" key="4">
    <source>
        <dbReference type="Google" id="ProtNLM"/>
    </source>
</evidence>
<dbReference type="EMBL" id="CAJRAY010000001">
    <property type="protein sequence ID" value="CAG5076194.1"/>
    <property type="molecule type" value="Genomic_DNA"/>
</dbReference>
<sequence>MNAILYPILTVAYAGLLGWGIAILRRGAPWSLGVMLLAVTAALLWDNLVLSAGAWVQASEGFERVHSTRFLLHACITPLLVPVSYEFVRQTGAEWANRPAAALTVLLVTIGLIVLELAASVSRLRLRPVFEHGILTYEPVGRSWAGGVMIAVVMAALLAAGWILLRRGGPSSLLAGSLIMLIGSALVPLTGIPSLHNLFEFILAASLWAAADRLAFRARHGL</sequence>
<reference evidence="2 3" key="1">
    <citation type="submission" date="2021-04" db="EMBL/GenBank/DDBJ databases">
        <authorList>
            <person name="Rakotoarivonina H."/>
        </authorList>
    </citation>
    <scope>NUCLEOTIDE SEQUENCE [LARGE SCALE GENOMIC DNA]</scope>
    <source>
        <strain evidence="2 3">XE</strain>
    </source>
</reference>
<feature type="transmembrane region" description="Helical" evidence="1">
    <location>
        <begin position="100"/>
        <end position="124"/>
    </location>
</feature>
<accession>A0ABN7RJB9</accession>
<keyword evidence="1" id="KW-0472">Membrane</keyword>
<feature type="transmembrane region" description="Helical" evidence="1">
    <location>
        <begin position="36"/>
        <end position="58"/>
    </location>
</feature>
<dbReference type="Proteomes" id="UP000681526">
    <property type="component" value="Unassembled WGS sequence"/>
</dbReference>
<gene>
    <name evidence="2" type="primary">txxe 3797</name>
    <name evidence="2" type="ORF">TXXE_00240</name>
</gene>
<evidence type="ECO:0000313" key="3">
    <source>
        <dbReference type="Proteomes" id="UP000681526"/>
    </source>
</evidence>
<proteinExistence type="predicted"/>
<keyword evidence="1" id="KW-0812">Transmembrane</keyword>
<evidence type="ECO:0000256" key="1">
    <source>
        <dbReference type="SAM" id="Phobius"/>
    </source>
</evidence>
<feature type="transmembrane region" description="Helical" evidence="1">
    <location>
        <begin position="6"/>
        <end position="24"/>
    </location>
</feature>
<name>A0ABN7RJB9_THEXY</name>
<keyword evidence="3" id="KW-1185">Reference proteome</keyword>
<feature type="transmembrane region" description="Helical" evidence="1">
    <location>
        <begin position="70"/>
        <end position="88"/>
    </location>
</feature>
<feature type="transmembrane region" description="Helical" evidence="1">
    <location>
        <begin position="172"/>
        <end position="192"/>
    </location>
</feature>
<protein>
    <recommendedName>
        <fullName evidence="4">Histidine kinase N-terminal 7TM region domain-containing protein</fullName>
    </recommendedName>
</protein>
<keyword evidence="1" id="KW-1133">Transmembrane helix</keyword>
<evidence type="ECO:0000313" key="2">
    <source>
        <dbReference type="EMBL" id="CAG5076194.1"/>
    </source>
</evidence>
<comment type="caution">
    <text evidence="2">The sequence shown here is derived from an EMBL/GenBank/DDBJ whole genome shotgun (WGS) entry which is preliminary data.</text>
</comment>
<dbReference type="RefSeq" id="WP_213482998.1">
    <property type="nucleotide sequence ID" value="NZ_CAJRAY010000001.1"/>
</dbReference>
<organism evidence="2 3">
    <name type="scientific">Thermobacillus xylanilyticus</name>
    <dbReference type="NCBI Taxonomy" id="76633"/>
    <lineage>
        <taxon>Bacteria</taxon>
        <taxon>Bacillati</taxon>
        <taxon>Bacillota</taxon>
        <taxon>Bacilli</taxon>
        <taxon>Bacillales</taxon>
        <taxon>Paenibacillaceae</taxon>
        <taxon>Thermobacillus</taxon>
    </lineage>
</organism>
<feature type="transmembrane region" description="Helical" evidence="1">
    <location>
        <begin position="144"/>
        <end position="165"/>
    </location>
</feature>